<dbReference type="InParanoid" id="W4K9H8"/>
<dbReference type="PANTHER" id="PTHR33927">
    <property type="entry name" value="TRANSMEMBRANE PROTEIN"/>
    <property type="match status" value="1"/>
</dbReference>
<keyword evidence="4" id="KW-1185">Reference proteome</keyword>
<dbReference type="InterPro" id="IPR042099">
    <property type="entry name" value="ANL_N_sf"/>
</dbReference>
<dbReference type="Gene3D" id="3.30.300.30">
    <property type="match status" value="1"/>
</dbReference>
<keyword evidence="1" id="KW-0472">Membrane</keyword>
<dbReference type="SUPFAM" id="SSF56801">
    <property type="entry name" value="Acetyl-CoA synthetase-like"/>
    <property type="match status" value="1"/>
</dbReference>
<dbReference type="KEGG" id="hir:HETIRDRAFT_65036"/>
<dbReference type="RefSeq" id="XP_009545902.1">
    <property type="nucleotide sequence ID" value="XM_009547607.1"/>
</dbReference>
<organism evidence="3 4">
    <name type="scientific">Heterobasidion irregulare (strain TC 32-1)</name>
    <dbReference type="NCBI Taxonomy" id="747525"/>
    <lineage>
        <taxon>Eukaryota</taxon>
        <taxon>Fungi</taxon>
        <taxon>Dikarya</taxon>
        <taxon>Basidiomycota</taxon>
        <taxon>Agaricomycotina</taxon>
        <taxon>Agaricomycetes</taxon>
        <taxon>Russulales</taxon>
        <taxon>Bondarzewiaceae</taxon>
        <taxon>Heterobasidion</taxon>
        <taxon>Heterobasidion annosum species complex</taxon>
    </lineage>
</organism>
<feature type="transmembrane region" description="Helical" evidence="1">
    <location>
        <begin position="652"/>
        <end position="677"/>
    </location>
</feature>
<dbReference type="FunFam" id="3.40.50.980:FF:000001">
    <property type="entry name" value="Non-ribosomal peptide synthetase"/>
    <property type="match status" value="1"/>
</dbReference>
<dbReference type="InterPro" id="IPR010071">
    <property type="entry name" value="AA_adenyl_dom"/>
</dbReference>
<dbReference type="NCBIfam" id="TIGR01733">
    <property type="entry name" value="AA-adenyl-dom"/>
    <property type="match status" value="1"/>
</dbReference>
<feature type="transmembrane region" description="Helical" evidence="1">
    <location>
        <begin position="763"/>
        <end position="781"/>
    </location>
</feature>
<keyword evidence="1" id="KW-0812">Transmembrane</keyword>
<evidence type="ECO:0000259" key="2">
    <source>
        <dbReference type="Pfam" id="PF00501"/>
    </source>
</evidence>
<reference evidence="3 4" key="1">
    <citation type="journal article" date="2012" name="New Phytol.">
        <title>Insight into trade-off between wood decay and parasitism from the genome of a fungal forest pathogen.</title>
        <authorList>
            <person name="Olson A."/>
            <person name="Aerts A."/>
            <person name="Asiegbu F."/>
            <person name="Belbahri L."/>
            <person name="Bouzid O."/>
            <person name="Broberg A."/>
            <person name="Canback B."/>
            <person name="Coutinho P.M."/>
            <person name="Cullen D."/>
            <person name="Dalman K."/>
            <person name="Deflorio G."/>
            <person name="van Diepen L.T."/>
            <person name="Dunand C."/>
            <person name="Duplessis S."/>
            <person name="Durling M."/>
            <person name="Gonthier P."/>
            <person name="Grimwood J."/>
            <person name="Fossdal C.G."/>
            <person name="Hansson D."/>
            <person name="Henrissat B."/>
            <person name="Hietala A."/>
            <person name="Himmelstrand K."/>
            <person name="Hoffmeister D."/>
            <person name="Hogberg N."/>
            <person name="James T.Y."/>
            <person name="Karlsson M."/>
            <person name="Kohler A."/>
            <person name="Kues U."/>
            <person name="Lee Y.H."/>
            <person name="Lin Y.C."/>
            <person name="Lind M."/>
            <person name="Lindquist E."/>
            <person name="Lombard V."/>
            <person name="Lucas S."/>
            <person name="Lunden K."/>
            <person name="Morin E."/>
            <person name="Murat C."/>
            <person name="Park J."/>
            <person name="Raffaello T."/>
            <person name="Rouze P."/>
            <person name="Salamov A."/>
            <person name="Schmutz J."/>
            <person name="Solheim H."/>
            <person name="Stahlberg J."/>
            <person name="Velez H."/>
            <person name="de Vries R.P."/>
            <person name="Wiebenga A."/>
            <person name="Woodward S."/>
            <person name="Yakovlev I."/>
            <person name="Garbelotto M."/>
            <person name="Martin F."/>
            <person name="Grigoriev I.V."/>
            <person name="Stenlid J."/>
        </authorList>
    </citation>
    <scope>NUCLEOTIDE SEQUENCE [LARGE SCALE GENOMIC DNA]</scope>
    <source>
        <strain evidence="3 4">TC 32-1</strain>
    </source>
</reference>
<feature type="transmembrane region" description="Helical" evidence="1">
    <location>
        <begin position="723"/>
        <end position="743"/>
    </location>
</feature>
<dbReference type="AlphaFoldDB" id="W4K9H8"/>
<dbReference type="PROSITE" id="PS00455">
    <property type="entry name" value="AMP_BINDING"/>
    <property type="match status" value="1"/>
</dbReference>
<dbReference type="GeneID" id="20678714"/>
<dbReference type="Proteomes" id="UP000030671">
    <property type="component" value="Unassembled WGS sequence"/>
</dbReference>
<dbReference type="Pfam" id="PF00501">
    <property type="entry name" value="AMP-binding"/>
    <property type="match status" value="1"/>
</dbReference>
<feature type="domain" description="AMP-dependent synthetase/ligase" evidence="2">
    <location>
        <begin position="39"/>
        <end position="372"/>
    </location>
</feature>
<dbReference type="InterPro" id="IPR000873">
    <property type="entry name" value="AMP-dep_synth/lig_dom"/>
</dbReference>
<dbReference type="InterPro" id="IPR052979">
    <property type="entry name" value="Adenylate-forming_domain"/>
</dbReference>
<feature type="transmembrane region" description="Helical" evidence="1">
    <location>
        <begin position="689"/>
        <end position="711"/>
    </location>
</feature>
<dbReference type="HOGENOM" id="CLU_005562_2_0_1"/>
<protein>
    <submittedName>
        <fullName evidence="3">Putative three-domain protein adenylation-thiolation-dehydrogenase</fullName>
    </submittedName>
</protein>
<sequence>MEHSLASIQHLSSADQRLFIEYSFGNRSTPAFRCVHHAFEHHARSQPDAVAVEHLAETITYSHLDHCADNLARRLRAMGVVPGARVCLVAQRSIQMVIGILAVLKAGGAYVPLDGGIVTQSTLEHVIRDSECVLVLALDEYRHRVQGIPVLSLDDTASRHSEGTGAGAKLEDLSCPSDSAYIIYTSGTTGKPKGVDVMHSNVTNLVCLSPGNVEMRPGRRVSQLMNIAFDMAAWEILGSMCNGCTLCIRGKTSKDWRALMKTVDVVIATPSMMVPHNPLDYSNIRAVATAGEVCPQALADAWARNGHFYNSCGPTEITIVNTVQPHVYSTPLSIGKPTPNNNVYILDESMQPLPIGESGIMWAGGAGISRGYINLPEKTAERYKLDPFTNDRKYMFNTGDLGRWRPDGTLEHLGRVDDQVKVKGFRVELDGVAAAMETCPEVKVATALLIGTELWGFVTPADVDVSTVKAATAQVQPYYAVPTRYLVLPEFPHTGNGKTDKRALRQLALDKIASEKTIDGPSGENTISAGTSHMSSTDVSPSVIEKGNAWDGYLDDDIPNKTQGKLVRNLRHSIFSLYRRLFGVVFIANMAIFIATLVRGEANAQHLGLIVVANLFCAILMRQDYVINTFFNVFCAVPSSWPMAIRRVCARVYSIGGLHSGCAISGVVWLILFTVQATREVVNGGPTSVATLVITYWILLLLLSIVGLAYPRFRVLYHDRFEVTHRFLGWTATALVWCQVILLTNDYRPEGQTLGNALAHAPPFWLVLIMSISIILPWLRLREVPVHAEVLSSHAVRLYFDYTTPVAGSFTRISDNPLMEWHGFATIPEPGQKGFSLVVSKAGDWTSKQITEPPKKIWVRGAPTFGVLRIVPLFRRVVLVATGSGIGPCTPCILEQRIPIRLLWTSPNVRQTFGDKLVDQILGASPGAVVYDTRTNGKPDMVKLTYRLVREFNAEAVCIISNQKLTQKVVYGMMSRGIPAFGAIWDS</sequence>
<evidence type="ECO:0000256" key="1">
    <source>
        <dbReference type="SAM" id="Phobius"/>
    </source>
</evidence>
<dbReference type="InterPro" id="IPR020845">
    <property type="entry name" value="AMP-binding_CS"/>
</dbReference>
<dbReference type="Gene3D" id="3.40.50.12780">
    <property type="entry name" value="N-terminal domain of ligase-like"/>
    <property type="match status" value="1"/>
</dbReference>
<evidence type="ECO:0000313" key="4">
    <source>
        <dbReference type="Proteomes" id="UP000030671"/>
    </source>
</evidence>
<dbReference type="eggNOG" id="KOG1178">
    <property type="taxonomic scope" value="Eukaryota"/>
</dbReference>
<dbReference type="OrthoDB" id="408177at2759"/>
<dbReference type="PANTHER" id="PTHR33927:SF5">
    <property type="entry name" value="ENZYME, PUTATIVE (AFU_ORTHOLOGUE AFUA_8G01222)-RELATED"/>
    <property type="match status" value="1"/>
</dbReference>
<dbReference type="InterPro" id="IPR045851">
    <property type="entry name" value="AMP-bd_C_sf"/>
</dbReference>
<feature type="transmembrane region" description="Helical" evidence="1">
    <location>
        <begin position="577"/>
        <end position="598"/>
    </location>
</feature>
<evidence type="ECO:0000313" key="3">
    <source>
        <dbReference type="EMBL" id="ETW81731.1"/>
    </source>
</evidence>
<accession>W4K9H8</accession>
<dbReference type="EMBL" id="KI925458">
    <property type="protein sequence ID" value="ETW81731.1"/>
    <property type="molecule type" value="Genomic_DNA"/>
</dbReference>
<gene>
    <name evidence="3" type="primary">nrps1</name>
    <name evidence="3" type="ORF">HETIRDRAFT_65036</name>
</gene>
<dbReference type="STRING" id="747525.W4K9H8"/>
<name>W4K9H8_HETIT</name>
<proteinExistence type="predicted"/>
<keyword evidence="1" id="KW-1133">Transmembrane helix</keyword>